<name>A0ABC9XZ22_GRUJA</name>
<organism evidence="2 3">
    <name type="scientific">Grus japonensis</name>
    <name type="common">Japanese crane</name>
    <name type="synonym">Red-crowned crane</name>
    <dbReference type="NCBI Taxonomy" id="30415"/>
    <lineage>
        <taxon>Eukaryota</taxon>
        <taxon>Metazoa</taxon>
        <taxon>Chordata</taxon>
        <taxon>Craniata</taxon>
        <taxon>Vertebrata</taxon>
        <taxon>Euteleostomi</taxon>
        <taxon>Archelosauria</taxon>
        <taxon>Archosauria</taxon>
        <taxon>Dinosauria</taxon>
        <taxon>Saurischia</taxon>
        <taxon>Theropoda</taxon>
        <taxon>Coelurosauria</taxon>
        <taxon>Aves</taxon>
        <taxon>Neognathae</taxon>
        <taxon>Neoaves</taxon>
        <taxon>Gruiformes</taxon>
        <taxon>Gruidae</taxon>
        <taxon>Grus</taxon>
    </lineage>
</organism>
<reference evidence="2 3" key="1">
    <citation type="submission" date="2024-06" db="EMBL/GenBank/DDBJ databases">
        <title>The draft genome of Grus japonensis, version 3.</title>
        <authorList>
            <person name="Nabeshima K."/>
            <person name="Suzuki S."/>
            <person name="Onuma M."/>
        </authorList>
    </citation>
    <scope>NUCLEOTIDE SEQUENCE [LARGE SCALE GENOMIC DNA]</scope>
    <source>
        <strain evidence="2 3">451A</strain>
    </source>
</reference>
<evidence type="ECO:0000313" key="2">
    <source>
        <dbReference type="EMBL" id="GAB0202988.1"/>
    </source>
</evidence>
<proteinExistence type="predicted"/>
<comment type="caution">
    <text evidence="2">The sequence shown here is derived from an EMBL/GenBank/DDBJ whole genome shotgun (WGS) entry which is preliminary data.</text>
</comment>
<dbReference type="EMBL" id="BAAFJT010000040">
    <property type="protein sequence ID" value="GAB0202988.1"/>
    <property type="molecule type" value="Genomic_DNA"/>
</dbReference>
<sequence>MVSSGYGRAPHTIAQLHLNIDPRWDKPGDLVTATGFDETLHPVLENLDKGRMLEVKQLSGSQSNLEEELEPNEKGRNEKTEKDQIEPMV</sequence>
<evidence type="ECO:0000256" key="1">
    <source>
        <dbReference type="SAM" id="MobiDB-lite"/>
    </source>
</evidence>
<gene>
    <name evidence="2" type="ORF">GRJ2_002764400</name>
</gene>
<accession>A0ABC9XZ22</accession>
<dbReference type="Proteomes" id="UP001623348">
    <property type="component" value="Unassembled WGS sequence"/>
</dbReference>
<dbReference type="AlphaFoldDB" id="A0ABC9XZ22"/>
<protein>
    <submittedName>
        <fullName evidence="2">Uncharacterized protein</fullName>
    </submittedName>
</protein>
<feature type="compositionally biased region" description="Basic and acidic residues" evidence="1">
    <location>
        <begin position="71"/>
        <end position="89"/>
    </location>
</feature>
<evidence type="ECO:0000313" key="3">
    <source>
        <dbReference type="Proteomes" id="UP001623348"/>
    </source>
</evidence>
<feature type="region of interest" description="Disordered" evidence="1">
    <location>
        <begin position="57"/>
        <end position="89"/>
    </location>
</feature>
<keyword evidence="3" id="KW-1185">Reference proteome</keyword>